<dbReference type="Proteomes" id="UP001590951">
    <property type="component" value="Unassembled WGS sequence"/>
</dbReference>
<gene>
    <name evidence="1" type="ORF">ABVK25_006686</name>
</gene>
<keyword evidence="2" id="KW-1185">Reference proteome</keyword>
<organism evidence="1 2">
    <name type="scientific">Lepraria finkii</name>
    <dbReference type="NCBI Taxonomy" id="1340010"/>
    <lineage>
        <taxon>Eukaryota</taxon>
        <taxon>Fungi</taxon>
        <taxon>Dikarya</taxon>
        <taxon>Ascomycota</taxon>
        <taxon>Pezizomycotina</taxon>
        <taxon>Lecanoromycetes</taxon>
        <taxon>OSLEUM clade</taxon>
        <taxon>Lecanoromycetidae</taxon>
        <taxon>Lecanorales</taxon>
        <taxon>Lecanorineae</taxon>
        <taxon>Stereocaulaceae</taxon>
        <taxon>Lepraria</taxon>
    </lineage>
</organism>
<evidence type="ECO:0000313" key="1">
    <source>
        <dbReference type="EMBL" id="KAL2053049.1"/>
    </source>
</evidence>
<protein>
    <submittedName>
        <fullName evidence="1">Uncharacterized protein</fullName>
    </submittedName>
</protein>
<sequence>MQLKVPEEFNKQEIESLHSELDLAEEADLDAVSPALGRTRKQVFAWAHMNRTSRSPASQESGVTVRESSKARCSRNLNHQIFELHITQHSCTCLFNIDNSRATLYNLLVP</sequence>
<name>A0ABR4B5D0_9LECA</name>
<accession>A0ABR4B5D0</accession>
<proteinExistence type="predicted"/>
<reference evidence="1 2" key="1">
    <citation type="submission" date="2024-09" db="EMBL/GenBank/DDBJ databases">
        <title>Rethinking Asexuality: The Enigmatic Case of Functional Sexual Genes in Lepraria (Stereocaulaceae).</title>
        <authorList>
            <person name="Doellman M."/>
            <person name="Sun Y."/>
            <person name="Barcenas-Pena A."/>
            <person name="Lumbsch H.T."/>
            <person name="Grewe F."/>
        </authorList>
    </citation>
    <scope>NUCLEOTIDE SEQUENCE [LARGE SCALE GENOMIC DNA]</scope>
    <source>
        <strain evidence="1 2">Grewe 0041</strain>
    </source>
</reference>
<comment type="caution">
    <text evidence="1">The sequence shown here is derived from an EMBL/GenBank/DDBJ whole genome shotgun (WGS) entry which is preliminary data.</text>
</comment>
<evidence type="ECO:0000313" key="2">
    <source>
        <dbReference type="Proteomes" id="UP001590951"/>
    </source>
</evidence>
<dbReference type="EMBL" id="JBHFEH010000023">
    <property type="protein sequence ID" value="KAL2053049.1"/>
    <property type="molecule type" value="Genomic_DNA"/>
</dbReference>